<proteinExistence type="predicted"/>
<dbReference type="EMBL" id="JYDR01000199">
    <property type="protein sequence ID" value="KRY65672.1"/>
    <property type="molecule type" value="Genomic_DNA"/>
</dbReference>
<keyword evidence="4" id="KW-1185">Reference proteome</keyword>
<comment type="caution">
    <text evidence="2">The sequence shown here is derived from an EMBL/GenBank/DDBJ whole genome shotgun (WGS) entry which is preliminary data.</text>
</comment>
<evidence type="ECO:0000313" key="1">
    <source>
        <dbReference type="EMBL" id="KRY65672.1"/>
    </source>
</evidence>
<dbReference type="EMBL" id="JYDS01000071">
    <property type="protein sequence ID" value="KRZ27401.1"/>
    <property type="molecule type" value="Genomic_DNA"/>
</dbReference>
<dbReference type="Proteomes" id="UP000054805">
    <property type="component" value="Unassembled WGS sequence"/>
</dbReference>
<dbReference type="AlphaFoldDB" id="A0A0V1IXB1"/>
<accession>A0A0V1IXB1</accession>
<sequence>MDGKQLLTPLWYNLESTIRVPGSHGYQQSDNHSKCQYMPFVVLNIVAVYRRVYPFKKGQNAGCGWLGGRGGSCFIINDQNKFCFFRVSFFQRRLFSNLYAKCLSTEQLSM</sequence>
<evidence type="ECO:0000313" key="2">
    <source>
        <dbReference type="EMBL" id="KRZ27401.1"/>
    </source>
</evidence>
<dbReference type="Proteomes" id="UP000054632">
    <property type="component" value="Unassembled WGS sequence"/>
</dbReference>
<evidence type="ECO:0000313" key="4">
    <source>
        <dbReference type="Proteomes" id="UP000054805"/>
    </source>
</evidence>
<protein>
    <submittedName>
        <fullName evidence="2">Uncharacterized protein</fullName>
    </submittedName>
</protein>
<gene>
    <name evidence="1" type="ORF">T4A_3321</name>
    <name evidence="2" type="ORF">T4B_5932</name>
</gene>
<organism evidence="2 4">
    <name type="scientific">Trichinella pseudospiralis</name>
    <name type="common">Parasitic roundworm</name>
    <dbReference type="NCBI Taxonomy" id="6337"/>
    <lineage>
        <taxon>Eukaryota</taxon>
        <taxon>Metazoa</taxon>
        <taxon>Ecdysozoa</taxon>
        <taxon>Nematoda</taxon>
        <taxon>Enoplea</taxon>
        <taxon>Dorylaimia</taxon>
        <taxon>Trichinellida</taxon>
        <taxon>Trichinellidae</taxon>
        <taxon>Trichinella</taxon>
    </lineage>
</organism>
<reference evidence="3 4" key="1">
    <citation type="submission" date="2015-01" db="EMBL/GenBank/DDBJ databases">
        <title>Evolution of Trichinella species and genotypes.</title>
        <authorList>
            <person name="Korhonen P.K."/>
            <person name="Edoardo P."/>
            <person name="Giuseppe L.R."/>
            <person name="Gasser R.B."/>
        </authorList>
    </citation>
    <scope>NUCLEOTIDE SEQUENCE [LARGE SCALE GENOMIC DNA]</scope>
    <source>
        <strain evidence="1">ISS13</strain>
        <strain evidence="2">ISS588</strain>
    </source>
</reference>
<name>A0A0V1IXB1_TRIPS</name>
<evidence type="ECO:0000313" key="3">
    <source>
        <dbReference type="Proteomes" id="UP000054632"/>
    </source>
</evidence>